<comment type="caution">
    <text evidence="3">The sequence shown here is derived from an EMBL/GenBank/DDBJ whole genome shotgun (WGS) entry which is preliminary data.</text>
</comment>
<dbReference type="PANTHER" id="PTHR31353">
    <property type="entry name" value="FAM98"/>
    <property type="match status" value="1"/>
</dbReference>
<reference evidence="3 4" key="1">
    <citation type="journal article" date="2019" name="Sci. Data">
        <title>Hybrid genome assembly and annotation of Danionella translucida.</title>
        <authorList>
            <person name="Kadobianskyi M."/>
            <person name="Schulze L."/>
            <person name="Schuelke M."/>
            <person name="Judkewitz B."/>
        </authorList>
    </citation>
    <scope>NUCLEOTIDE SEQUENCE [LARGE SCALE GENOMIC DNA]</scope>
    <source>
        <strain evidence="3 4">Bolton</strain>
    </source>
</reference>
<dbReference type="InterPro" id="IPR018797">
    <property type="entry name" value="FAM98"/>
</dbReference>
<evidence type="ECO:0000256" key="2">
    <source>
        <dbReference type="SAM" id="MobiDB-lite"/>
    </source>
</evidence>
<dbReference type="AlphaFoldDB" id="A0A553MSY3"/>
<dbReference type="PANTHER" id="PTHR31353:SF5">
    <property type="entry name" value="IM:7138535"/>
    <property type="match status" value="1"/>
</dbReference>
<keyword evidence="4" id="KW-1185">Reference proteome</keyword>
<proteinExistence type="inferred from homology"/>
<evidence type="ECO:0000313" key="3">
    <source>
        <dbReference type="EMBL" id="TRY56293.1"/>
    </source>
</evidence>
<evidence type="ECO:0000313" key="4">
    <source>
        <dbReference type="Proteomes" id="UP000316079"/>
    </source>
</evidence>
<dbReference type="Proteomes" id="UP000316079">
    <property type="component" value="Unassembled WGS sequence"/>
</dbReference>
<feature type="compositionally biased region" description="Basic residues" evidence="2">
    <location>
        <begin position="277"/>
        <end position="296"/>
    </location>
</feature>
<protein>
    <submittedName>
        <fullName evidence="3">Uncharacterized protein</fullName>
    </submittedName>
</protein>
<dbReference type="OrthoDB" id="512356at2759"/>
<name>A0A553MSY3_9TELE</name>
<evidence type="ECO:0000256" key="1">
    <source>
        <dbReference type="ARBA" id="ARBA00007218"/>
    </source>
</evidence>
<dbReference type="Pfam" id="PF10239">
    <property type="entry name" value="DUF2465"/>
    <property type="match status" value="1"/>
</dbReference>
<dbReference type="GO" id="GO:0072669">
    <property type="term" value="C:tRNA-splicing ligase complex"/>
    <property type="evidence" value="ECO:0007669"/>
    <property type="project" value="TreeGrafter"/>
</dbReference>
<organism evidence="3 4">
    <name type="scientific">Danionella cerebrum</name>
    <dbReference type="NCBI Taxonomy" id="2873325"/>
    <lineage>
        <taxon>Eukaryota</taxon>
        <taxon>Metazoa</taxon>
        <taxon>Chordata</taxon>
        <taxon>Craniata</taxon>
        <taxon>Vertebrata</taxon>
        <taxon>Euteleostomi</taxon>
        <taxon>Actinopterygii</taxon>
        <taxon>Neopterygii</taxon>
        <taxon>Teleostei</taxon>
        <taxon>Ostariophysi</taxon>
        <taxon>Cypriniformes</taxon>
        <taxon>Danionidae</taxon>
        <taxon>Danioninae</taxon>
        <taxon>Danionella</taxon>
    </lineage>
</organism>
<gene>
    <name evidence="3" type="ORF">DNTS_002309</name>
</gene>
<accession>A0A553MSY3</accession>
<comment type="similarity">
    <text evidence="1">Belongs to the FAM98 family.</text>
</comment>
<feature type="region of interest" description="Disordered" evidence="2">
    <location>
        <begin position="248"/>
        <end position="296"/>
    </location>
</feature>
<sequence length="296" mass="33666">MERDTRTAALIKAIGYKSKECLNECKCDELPCPLLTWLLSEIRANCPHVPGVMPFSSLYNHDPARKGAGVVLVGELRELLKEMSCPQNVLLSEELNPLLLSRVTDYLVSELMATQMLRYKESHSEDDGKECESKAKEQRIWTSVVSCDEECQENSQVEKDESIPKVQKEMAKLFQILGLQASSLMSDACAEVETRLASLPNAEMPDALLKTRLNSEQWEKVDELNRALCKDYECRRQMMVKRFHVLMGSVPDRGGRPGEIEPPMPSFTSRRDGGGSRHQHRKRKRQFSGKKKNKHD</sequence>
<dbReference type="EMBL" id="SRMA01027289">
    <property type="protein sequence ID" value="TRY56293.1"/>
    <property type="molecule type" value="Genomic_DNA"/>
</dbReference>